<dbReference type="RefSeq" id="WP_107498444.1">
    <property type="nucleotide sequence ID" value="NZ_JADCKQ010000015.1"/>
</dbReference>
<evidence type="ECO:0000313" key="2">
    <source>
        <dbReference type="Proteomes" id="UP000640583"/>
    </source>
</evidence>
<dbReference type="Pfam" id="PF07309">
    <property type="entry name" value="FlaF"/>
    <property type="match status" value="1"/>
</dbReference>
<gene>
    <name evidence="1" type="primary">flaF</name>
    <name evidence="1" type="ORF">H1D41_15930</name>
</gene>
<reference evidence="1" key="1">
    <citation type="submission" date="2020-10" db="EMBL/GenBank/DDBJ databases">
        <title>Paenihalocynthiibacter styelae gen. nov., sp. nov., isolated from stalked sea squirt Styela clava.</title>
        <authorList>
            <person name="Kim Y.-O."/>
            <person name="Yoon J.-H."/>
        </authorList>
    </citation>
    <scope>NUCLEOTIDE SEQUENCE</scope>
    <source>
        <strain evidence="1">MYP1-1</strain>
    </source>
</reference>
<comment type="caution">
    <text evidence="1">The sequence shown here is derived from an EMBL/GenBank/DDBJ whole genome shotgun (WGS) entry which is preliminary data.</text>
</comment>
<dbReference type="AlphaFoldDB" id="A0A8J7IER9"/>
<dbReference type="NCBIfam" id="NF009435">
    <property type="entry name" value="PRK12794.1"/>
    <property type="match status" value="1"/>
</dbReference>
<keyword evidence="2" id="KW-1185">Reference proteome</keyword>
<keyword evidence="1" id="KW-0966">Cell projection</keyword>
<dbReference type="Proteomes" id="UP000640583">
    <property type="component" value="Unassembled WGS sequence"/>
</dbReference>
<accession>A0A8J7IER9</accession>
<organism evidence="1 2">
    <name type="scientific">Halocynthiibacter styelae</name>
    <dbReference type="NCBI Taxonomy" id="2761955"/>
    <lineage>
        <taxon>Bacteria</taxon>
        <taxon>Pseudomonadati</taxon>
        <taxon>Pseudomonadota</taxon>
        <taxon>Alphaproteobacteria</taxon>
        <taxon>Rhodobacterales</taxon>
        <taxon>Paracoccaceae</taxon>
        <taxon>Halocynthiibacter</taxon>
    </lineage>
</organism>
<keyword evidence="1" id="KW-0282">Flagellum</keyword>
<dbReference type="EMBL" id="JADCKQ010000015">
    <property type="protein sequence ID" value="MBI1495134.1"/>
    <property type="molecule type" value="Genomic_DNA"/>
</dbReference>
<evidence type="ECO:0000313" key="1">
    <source>
        <dbReference type="EMBL" id="MBI1495134.1"/>
    </source>
</evidence>
<sequence>MNAYHMAKTAYSGANASTIRTPSANEYEAFATVTRKLMYAAARDPKNIPEIAHAIHDNRQLWSRLASAVVSDDNALPMDLRARIFSLAEFTTQHSSKVLRGDADLTALVEINTAIMRGLRAQDGTS</sequence>
<name>A0A8J7IER9_9RHOB</name>
<dbReference type="GO" id="GO:0044781">
    <property type="term" value="P:bacterial-type flagellum organization"/>
    <property type="evidence" value="ECO:0007669"/>
    <property type="project" value="InterPro"/>
</dbReference>
<protein>
    <submittedName>
        <fullName evidence="1">Flagellar biosynthesis regulator FlaF</fullName>
    </submittedName>
</protein>
<keyword evidence="1" id="KW-0969">Cilium</keyword>
<proteinExistence type="predicted"/>
<dbReference type="InterPro" id="IPR010845">
    <property type="entry name" value="FlaF"/>
</dbReference>